<keyword evidence="5" id="KW-1185">Reference proteome</keyword>
<dbReference type="PANTHER" id="PTHR11638">
    <property type="entry name" value="ATP-DEPENDENT CLP PROTEASE"/>
    <property type="match status" value="1"/>
</dbReference>
<dbReference type="InterPro" id="IPR050130">
    <property type="entry name" value="ClpA_ClpB"/>
</dbReference>
<dbReference type="Gene3D" id="3.40.50.300">
    <property type="entry name" value="P-loop containing nucleotide triphosphate hydrolases"/>
    <property type="match status" value="1"/>
</dbReference>
<dbReference type="GO" id="GO:0034605">
    <property type="term" value="P:cellular response to heat"/>
    <property type="evidence" value="ECO:0007669"/>
    <property type="project" value="TreeGrafter"/>
</dbReference>
<sequence length="622" mass="67145">MFDVTAFERPRWLRDVRRFLPLKPQFVLSGNVRDLQPLDVGTGQVTSQPLSVVLAAELRDAGYAHVLLYDPVAGFRELPPTGGAAISRGELLVQLGLQPDQGGVAPAGLDLMSETLARLAARPGEPIATIVDFASRLVVRHDALAPPEHQAFTRALVSSHTSRPKPCGSPPKPFFNSVFWVAEKEGDLPDWLLVGNPRIRHVPIARPEHRTRRVVARSLIKGMPEAAKAAPHAIEQALDAFVEGTEGMLVLDMVAVAQLARSEGIALSDVGDAVRRYKVGVSDDPWAAIDRGKVRRGADIIRGRVKGQDQAITHVLDIVKRAVTGVGAPRRGSRPRGVAFFAGPTGVGKTELAKALTSLLFGNEDAYIRFDMSEFSSEHSDQRLIGAPPGYVGYDVGGELTNAIREKPFSVVLFDEIEKAHPRILDKFLQILDDGVLTSGRGDRTYFSEAFIVFTSNLGIYRSEPNGGRVANVTPDDAFEVVQERVRSEIGRHFKEVLNRPEILNRIGDNVLVFDFIRPAIAAAVLESQVAGVLADVAAGQGIEVVLDAPVRERLRELCLADLSNGGRGIRNKVEAHLLNPLARALFDADAGTGQRLLADGLDEVGGVSVLSIRAMTAAAAA</sequence>
<dbReference type="InterPro" id="IPR003593">
    <property type="entry name" value="AAA+_ATPase"/>
</dbReference>
<dbReference type="InterPro" id="IPR001270">
    <property type="entry name" value="ClpA/B"/>
</dbReference>
<feature type="domain" description="AAA+ ATPase" evidence="3">
    <location>
        <begin position="335"/>
        <end position="485"/>
    </location>
</feature>
<keyword evidence="4" id="KW-0645">Protease</keyword>
<reference evidence="4 5" key="2">
    <citation type="submission" date="2019-02" db="EMBL/GenBank/DDBJ databases">
        <title>'Lichenibacterium ramalinii' gen. nov. sp. nov., 'Lichenibacterium minor' gen. nov. sp. nov.</title>
        <authorList>
            <person name="Pankratov T."/>
        </authorList>
    </citation>
    <scope>NUCLEOTIDE SEQUENCE [LARGE SCALE GENOMIC DNA]</scope>
    <source>
        <strain evidence="4 5">RmlP001</strain>
    </source>
</reference>
<dbReference type="GO" id="GO:0006508">
    <property type="term" value="P:proteolysis"/>
    <property type="evidence" value="ECO:0007669"/>
    <property type="project" value="UniProtKB-KW"/>
</dbReference>
<dbReference type="SMART" id="SM00382">
    <property type="entry name" value="AAA"/>
    <property type="match status" value="1"/>
</dbReference>
<dbReference type="Proteomes" id="UP000289411">
    <property type="component" value="Unassembled WGS sequence"/>
</dbReference>
<keyword evidence="1" id="KW-0547">Nucleotide-binding</keyword>
<keyword evidence="4" id="KW-0378">Hydrolase</keyword>
<accession>A0A4Q2RB63</accession>
<proteinExistence type="predicted"/>
<evidence type="ECO:0000259" key="3">
    <source>
        <dbReference type="SMART" id="SM00382"/>
    </source>
</evidence>
<dbReference type="GO" id="GO:0005524">
    <property type="term" value="F:ATP binding"/>
    <property type="evidence" value="ECO:0007669"/>
    <property type="project" value="UniProtKB-KW"/>
</dbReference>
<dbReference type="PRINTS" id="PR00300">
    <property type="entry name" value="CLPPROTEASEA"/>
</dbReference>
<evidence type="ECO:0000256" key="1">
    <source>
        <dbReference type="ARBA" id="ARBA00022741"/>
    </source>
</evidence>
<dbReference type="GO" id="GO:0008233">
    <property type="term" value="F:peptidase activity"/>
    <property type="evidence" value="ECO:0007669"/>
    <property type="project" value="UniProtKB-KW"/>
</dbReference>
<dbReference type="PANTHER" id="PTHR11638:SF18">
    <property type="entry name" value="HEAT SHOCK PROTEIN 104"/>
    <property type="match status" value="1"/>
</dbReference>
<dbReference type="Pfam" id="PF07724">
    <property type="entry name" value="AAA_2"/>
    <property type="match status" value="1"/>
</dbReference>
<dbReference type="InterPro" id="IPR027417">
    <property type="entry name" value="P-loop_NTPase"/>
</dbReference>
<name>A0A4Q2RB63_9HYPH</name>
<dbReference type="GO" id="GO:0016887">
    <property type="term" value="F:ATP hydrolysis activity"/>
    <property type="evidence" value="ECO:0007669"/>
    <property type="project" value="InterPro"/>
</dbReference>
<dbReference type="GO" id="GO:0005737">
    <property type="term" value="C:cytoplasm"/>
    <property type="evidence" value="ECO:0007669"/>
    <property type="project" value="TreeGrafter"/>
</dbReference>
<reference evidence="4 5" key="1">
    <citation type="submission" date="2018-09" db="EMBL/GenBank/DDBJ databases">
        <authorList>
            <person name="Grouzdev D.S."/>
            <person name="Krutkina M.S."/>
        </authorList>
    </citation>
    <scope>NUCLEOTIDE SEQUENCE [LARGE SCALE GENOMIC DNA]</scope>
    <source>
        <strain evidence="4 5">RmlP001</strain>
    </source>
</reference>
<comment type="caution">
    <text evidence="4">The sequence shown here is derived from an EMBL/GenBank/DDBJ whole genome shotgun (WGS) entry which is preliminary data.</text>
</comment>
<evidence type="ECO:0000313" key="4">
    <source>
        <dbReference type="EMBL" id="RYB04419.1"/>
    </source>
</evidence>
<organism evidence="4 5">
    <name type="scientific">Lichenibacterium ramalinae</name>
    <dbReference type="NCBI Taxonomy" id="2316527"/>
    <lineage>
        <taxon>Bacteria</taxon>
        <taxon>Pseudomonadati</taxon>
        <taxon>Pseudomonadota</taxon>
        <taxon>Alphaproteobacteria</taxon>
        <taxon>Hyphomicrobiales</taxon>
        <taxon>Lichenihabitantaceae</taxon>
        <taxon>Lichenibacterium</taxon>
    </lineage>
</organism>
<dbReference type="SUPFAM" id="SSF52540">
    <property type="entry name" value="P-loop containing nucleoside triphosphate hydrolases"/>
    <property type="match status" value="1"/>
</dbReference>
<keyword evidence="2 4" id="KW-0067">ATP-binding</keyword>
<dbReference type="AlphaFoldDB" id="A0A4Q2RB63"/>
<dbReference type="CDD" id="cd19499">
    <property type="entry name" value="RecA-like_ClpB_Hsp104-like"/>
    <property type="match status" value="1"/>
</dbReference>
<protein>
    <submittedName>
        <fullName evidence="4">ATP-dependent Clp protease ATP-binding subunit</fullName>
    </submittedName>
</protein>
<evidence type="ECO:0000313" key="5">
    <source>
        <dbReference type="Proteomes" id="UP000289411"/>
    </source>
</evidence>
<dbReference type="InterPro" id="IPR003959">
    <property type="entry name" value="ATPase_AAA_core"/>
</dbReference>
<dbReference type="OrthoDB" id="9803641at2"/>
<gene>
    <name evidence="4" type="ORF">D3272_13325</name>
</gene>
<dbReference type="EMBL" id="QYBC01000010">
    <property type="protein sequence ID" value="RYB04419.1"/>
    <property type="molecule type" value="Genomic_DNA"/>
</dbReference>
<evidence type="ECO:0000256" key="2">
    <source>
        <dbReference type="ARBA" id="ARBA00022840"/>
    </source>
</evidence>